<name>A0A1I2X0U7_9RHOB</name>
<comment type="function">
    <text evidence="12">Catalyzes the cyclization of GTP to (8S)-3',8-cyclo-7,8-dihydroguanosine 5'-triphosphate.</text>
</comment>
<feature type="binding site" evidence="12">
    <location>
        <position position="28"/>
    </location>
    <ligand>
        <name>GTP</name>
        <dbReference type="ChEBI" id="CHEBI:37565"/>
    </ligand>
</feature>
<feature type="binding site" evidence="12">
    <location>
        <position position="285"/>
    </location>
    <ligand>
        <name>[4Fe-4S] cluster</name>
        <dbReference type="ChEBI" id="CHEBI:49883"/>
        <label>2</label>
        <note>4Fe-4S-substrate</note>
    </ligand>
</feature>
<dbReference type="Gene3D" id="3.20.20.70">
    <property type="entry name" value="Aldolase class I"/>
    <property type="match status" value="1"/>
</dbReference>
<evidence type="ECO:0000256" key="12">
    <source>
        <dbReference type="HAMAP-Rule" id="MF_01225"/>
    </source>
</evidence>
<keyword evidence="4 12" id="KW-0479">Metal-binding</keyword>
<gene>
    <name evidence="12" type="primary">moaA</name>
    <name evidence="14" type="ORF">SAMN04488021_1013</name>
</gene>
<evidence type="ECO:0000256" key="6">
    <source>
        <dbReference type="ARBA" id="ARBA00023004"/>
    </source>
</evidence>
<evidence type="ECO:0000256" key="4">
    <source>
        <dbReference type="ARBA" id="ARBA00022723"/>
    </source>
</evidence>
<dbReference type="InterPro" id="IPR013483">
    <property type="entry name" value="MoaA"/>
</dbReference>
<feature type="binding site" evidence="12">
    <location>
        <position position="110"/>
    </location>
    <ligand>
        <name>GTP</name>
        <dbReference type="ChEBI" id="CHEBI:37565"/>
    </ligand>
</feature>
<feature type="binding site" evidence="12">
    <location>
        <position position="77"/>
    </location>
    <ligand>
        <name>GTP</name>
        <dbReference type="ChEBI" id="CHEBI:37565"/>
    </ligand>
</feature>
<dbReference type="SMART" id="SM00729">
    <property type="entry name" value="Elp3"/>
    <property type="match status" value="1"/>
</dbReference>
<feature type="binding site" evidence="12">
    <location>
        <position position="81"/>
    </location>
    <ligand>
        <name>S-adenosyl-L-methionine</name>
        <dbReference type="ChEBI" id="CHEBI:59789"/>
    </ligand>
</feature>
<dbReference type="CDD" id="cd01335">
    <property type="entry name" value="Radical_SAM"/>
    <property type="match status" value="1"/>
</dbReference>
<feature type="binding site" evidence="12">
    <location>
        <position position="42"/>
    </location>
    <ligand>
        <name>[4Fe-4S] cluster</name>
        <dbReference type="ChEBI" id="CHEBI:49883"/>
        <label>1</label>
        <note>4Fe-4S-S-AdoMet</note>
    </ligand>
</feature>
<keyword evidence="10 12" id="KW-0456">Lyase</keyword>
<dbReference type="InterPro" id="IPR050105">
    <property type="entry name" value="MoCo_biosynth_MoaA/MoaC"/>
</dbReference>
<evidence type="ECO:0000259" key="13">
    <source>
        <dbReference type="PROSITE" id="PS51918"/>
    </source>
</evidence>
<dbReference type="PROSITE" id="PS51918">
    <property type="entry name" value="RADICAL_SAM"/>
    <property type="match status" value="1"/>
</dbReference>
<dbReference type="AlphaFoldDB" id="A0A1I2X0U7"/>
<feature type="binding site" evidence="12">
    <location>
        <position position="39"/>
    </location>
    <ligand>
        <name>[4Fe-4S] cluster</name>
        <dbReference type="ChEBI" id="CHEBI:49883"/>
        <label>1</label>
        <note>4Fe-4S-S-AdoMet</note>
    </ligand>
</feature>
<comment type="cofactor">
    <cofactor evidence="12">
        <name>[4Fe-4S] cluster</name>
        <dbReference type="ChEBI" id="CHEBI:49883"/>
    </cofactor>
    <text evidence="12">Binds 2 [4Fe-4S] clusters. Binds 1 [4Fe-4S] cluster coordinated with 3 cysteines and an exchangeable S-adenosyl-L-methionine and 1 [4Fe-4S] cluster coordinated with 3 cysteines and the GTP-derived substrate.</text>
</comment>
<dbReference type="NCBIfam" id="TIGR02666">
    <property type="entry name" value="moaA"/>
    <property type="match status" value="1"/>
</dbReference>
<dbReference type="InterPro" id="IPR000385">
    <property type="entry name" value="MoaA_NifB_PqqE_Fe-S-bd_CS"/>
</dbReference>
<evidence type="ECO:0000313" key="14">
    <source>
        <dbReference type="EMBL" id="SFH07158.1"/>
    </source>
</evidence>
<dbReference type="EMBL" id="FOPU01000001">
    <property type="protein sequence ID" value="SFH07158.1"/>
    <property type="molecule type" value="Genomic_DNA"/>
</dbReference>
<keyword evidence="8 12" id="KW-0342">GTP-binding</keyword>
<comment type="catalytic activity">
    <reaction evidence="11 12">
        <text>GTP + AH2 + S-adenosyl-L-methionine = (8S)-3',8-cyclo-7,8-dihydroguanosine 5'-triphosphate + 5'-deoxyadenosine + L-methionine + A + H(+)</text>
        <dbReference type="Rhea" id="RHEA:49576"/>
        <dbReference type="ChEBI" id="CHEBI:13193"/>
        <dbReference type="ChEBI" id="CHEBI:15378"/>
        <dbReference type="ChEBI" id="CHEBI:17319"/>
        <dbReference type="ChEBI" id="CHEBI:17499"/>
        <dbReference type="ChEBI" id="CHEBI:37565"/>
        <dbReference type="ChEBI" id="CHEBI:57844"/>
        <dbReference type="ChEBI" id="CHEBI:59789"/>
        <dbReference type="ChEBI" id="CHEBI:131766"/>
        <dbReference type="EC" id="4.1.99.22"/>
    </reaction>
</comment>
<dbReference type="GO" id="GO:0061799">
    <property type="term" value="F:cyclic pyranopterin monophosphate synthase activity"/>
    <property type="evidence" value="ECO:0007669"/>
    <property type="project" value="TreeGrafter"/>
</dbReference>
<dbReference type="PANTHER" id="PTHR22960">
    <property type="entry name" value="MOLYBDOPTERIN COFACTOR SYNTHESIS PROTEIN A"/>
    <property type="match status" value="1"/>
</dbReference>
<feature type="binding site" evidence="12">
    <location>
        <position position="170"/>
    </location>
    <ligand>
        <name>GTP</name>
        <dbReference type="ChEBI" id="CHEBI:37565"/>
    </ligand>
</feature>
<dbReference type="InterPro" id="IPR013785">
    <property type="entry name" value="Aldolase_TIM"/>
</dbReference>
<evidence type="ECO:0000256" key="9">
    <source>
        <dbReference type="ARBA" id="ARBA00023150"/>
    </source>
</evidence>
<dbReference type="RefSeq" id="WP_074965669.1">
    <property type="nucleotide sequence ID" value="NZ_CBCRYP010000081.1"/>
</dbReference>
<keyword evidence="3 12" id="KW-0949">S-adenosyl-L-methionine</keyword>
<dbReference type="PROSITE" id="PS01305">
    <property type="entry name" value="MOAA_NIFB_PQQE"/>
    <property type="match status" value="1"/>
</dbReference>
<dbReference type="SFLD" id="SFLDG01067">
    <property type="entry name" value="SPASM/twitch_domain_containing"/>
    <property type="match status" value="1"/>
</dbReference>
<evidence type="ECO:0000256" key="8">
    <source>
        <dbReference type="ARBA" id="ARBA00023134"/>
    </source>
</evidence>
<dbReference type="SUPFAM" id="SSF102114">
    <property type="entry name" value="Radical SAM enzymes"/>
    <property type="match status" value="1"/>
</dbReference>
<dbReference type="CDD" id="cd21117">
    <property type="entry name" value="Twitch_MoaA"/>
    <property type="match status" value="1"/>
</dbReference>
<proteinExistence type="inferred from homology"/>
<dbReference type="FunFam" id="3.20.20.70:FF:000057">
    <property type="entry name" value="GTP 3',8-cyclase"/>
    <property type="match status" value="1"/>
</dbReference>
<accession>A0A1I2X0U7</accession>
<keyword evidence="9 12" id="KW-0501">Molybdenum cofactor biosynthesis</keyword>
<feature type="binding site" evidence="12">
    <location>
        <begin position="273"/>
        <end position="275"/>
    </location>
    <ligand>
        <name>GTP</name>
        <dbReference type="ChEBI" id="CHEBI:37565"/>
    </ligand>
</feature>
<dbReference type="InterPro" id="IPR007197">
    <property type="entry name" value="rSAM"/>
</dbReference>
<dbReference type="GO" id="GO:0005525">
    <property type="term" value="F:GTP binding"/>
    <property type="evidence" value="ECO:0007669"/>
    <property type="project" value="UniProtKB-UniRule"/>
</dbReference>
<dbReference type="InterPro" id="IPR058240">
    <property type="entry name" value="rSAM_sf"/>
</dbReference>
<keyword evidence="15" id="KW-1185">Reference proteome</keyword>
<protein>
    <recommendedName>
        <fullName evidence="1 12">GTP 3',8-cyclase</fullName>
        <ecNumber evidence="1 12">4.1.99.22</ecNumber>
    </recommendedName>
    <alternativeName>
        <fullName evidence="12">Molybdenum cofactor biosynthesis protein A</fullName>
    </alternativeName>
</protein>
<evidence type="ECO:0000256" key="5">
    <source>
        <dbReference type="ARBA" id="ARBA00022741"/>
    </source>
</evidence>
<evidence type="ECO:0000313" key="15">
    <source>
        <dbReference type="Proteomes" id="UP000183635"/>
    </source>
</evidence>
<dbReference type="SFLD" id="SFLDG01383">
    <property type="entry name" value="cyclic_pyranopterin_phosphate"/>
    <property type="match status" value="1"/>
</dbReference>
<keyword evidence="6 12" id="KW-0408">Iron</keyword>
<dbReference type="Pfam" id="PF04055">
    <property type="entry name" value="Radical_SAM"/>
    <property type="match status" value="1"/>
</dbReference>
<feature type="binding site" evidence="12">
    <location>
        <position position="35"/>
    </location>
    <ligand>
        <name>[4Fe-4S] cluster</name>
        <dbReference type="ChEBI" id="CHEBI:49883"/>
        <label>1</label>
        <note>4Fe-4S-S-AdoMet</note>
    </ligand>
</feature>
<dbReference type="InterPro" id="IPR040064">
    <property type="entry name" value="MoaA-like"/>
</dbReference>
<organism evidence="14 15">
    <name type="scientific">Paracoccus aminovorans</name>
    <dbReference type="NCBI Taxonomy" id="34004"/>
    <lineage>
        <taxon>Bacteria</taxon>
        <taxon>Pseudomonadati</taxon>
        <taxon>Pseudomonadota</taxon>
        <taxon>Alphaproteobacteria</taxon>
        <taxon>Rhodobacterales</taxon>
        <taxon>Paracoccaceae</taxon>
        <taxon>Paracoccus</taxon>
    </lineage>
</organism>
<dbReference type="HAMAP" id="MF_01225_B">
    <property type="entry name" value="MoaA_B"/>
    <property type="match status" value="1"/>
</dbReference>
<evidence type="ECO:0000256" key="11">
    <source>
        <dbReference type="ARBA" id="ARBA00048697"/>
    </source>
</evidence>
<dbReference type="SFLD" id="SFLDS00029">
    <property type="entry name" value="Radical_SAM"/>
    <property type="match status" value="1"/>
</dbReference>
<feature type="binding site" evidence="12">
    <location>
        <position position="268"/>
    </location>
    <ligand>
        <name>[4Fe-4S] cluster</name>
        <dbReference type="ChEBI" id="CHEBI:49883"/>
        <label>2</label>
        <note>4Fe-4S-substrate</note>
    </ligand>
</feature>
<evidence type="ECO:0000256" key="3">
    <source>
        <dbReference type="ARBA" id="ARBA00022691"/>
    </source>
</evidence>
<dbReference type="GO" id="GO:0051539">
    <property type="term" value="F:4 iron, 4 sulfur cluster binding"/>
    <property type="evidence" value="ECO:0007669"/>
    <property type="project" value="UniProtKB-UniRule"/>
</dbReference>
<feature type="binding site" evidence="12">
    <location>
        <position position="204"/>
    </location>
    <ligand>
        <name>S-adenosyl-L-methionine</name>
        <dbReference type="ChEBI" id="CHEBI:59789"/>
    </ligand>
</feature>
<dbReference type="PANTHER" id="PTHR22960:SF0">
    <property type="entry name" value="MOLYBDENUM COFACTOR BIOSYNTHESIS PROTEIN 1"/>
    <property type="match status" value="1"/>
</dbReference>
<evidence type="ECO:0000256" key="7">
    <source>
        <dbReference type="ARBA" id="ARBA00023014"/>
    </source>
</evidence>
<reference evidence="14 15" key="1">
    <citation type="submission" date="2016-10" db="EMBL/GenBank/DDBJ databases">
        <authorList>
            <person name="de Groot N.N."/>
        </authorList>
    </citation>
    <scope>NUCLEOTIDE SEQUENCE [LARGE SCALE GENOMIC DNA]</scope>
    <source>
        <strain evidence="14 15">DSM 8537</strain>
    </source>
</reference>
<sequence>MAAGPYLDGMEARAPLVDPFARPISYLRVSVTDRCDFRCTYCMAEHMQFLPKKDLLTLEELDRLCSTFVGLGVRKLRITGGEPLVRRNIMEFFRAMSRHLGQGLDELTLTTNGSQLARFADELADCGVRRVNVSLDTLDAARFAEVTRWGRLPQVLEGIAAAKRAGLRVKINTVALKGFNEDELFPLLDWCAGEGHDLTFIEVMPMGDMGEEQRLDQYWALSDLRRRLEQRFTLTPLAERSGGPARYVRIEETGQKIGFITPLTHNFCESCNRVRLTCTGELFMCLGQEDRADLRAALRASPDDAPLRAAIHEAIARKPKGHDFDYSRRHVTGQMPRYMSHTGG</sequence>
<keyword evidence="7 12" id="KW-0411">Iron-sulfur</keyword>
<dbReference type="UniPathway" id="UPA00344"/>
<feature type="domain" description="Radical SAM core" evidence="13">
    <location>
        <begin position="19"/>
        <end position="245"/>
    </location>
</feature>
<keyword evidence="5 12" id="KW-0547">Nucleotide-binding</keyword>
<dbReference type="EC" id="4.1.99.22" evidence="1 12"/>
<dbReference type="Proteomes" id="UP000183635">
    <property type="component" value="Unassembled WGS sequence"/>
</dbReference>
<dbReference type="STRING" id="34004.SAMN04488021_1013"/>
<dbReference type="GO" id="GO:0061798">
    <property type="term" value="F:GTP 3',8'-cyclase activity"/>
    <property type="evidence" value="ECO:0007669"/>
    <property type="project" value="UniProtKB-UniRule"/>
</dbReference>
<keyword evidence="2 12" id="KW-0004">4Fe-4S</keyword>
<dbReference type="GO" id="GO:0046872">
    <property type="term" value="F:metal ion binding"/>
    <property type="evidence" value="ECO:0007669"/>
    <property type="project" value="UniProtKB-KW"/>
</dbReference>
<evidence type="ECO:0000256" key="2">
    <source>
        <dbReference type="ARBA" id="ARBA00022485"/>
    </source>
</evidence>
<dbReference type="InterPro" id="IPR010505">
    <property type="entry name" value="MoaA_twitch"/>
</dbReference>
<comment type="similarity">
    <text evidence="12">Belongs to the radical SAM superfamily. MoaA family.</text>
</comment>
<dbReference type="Pfam" id="PF06463">
    <property type="entry name" value="Mob_synth_C"/>
    <property type="match status" value="1"/>
</dbReference>
<feature type="binding site" evidence="12">
    <location>
        <position position="41"/>
    </location>
    <ligand>
        <name>S-adenosyl-L-methionine</name>
        <dbReference type="ChEBI" id="CHEBI:59789"/>
    </ligand>
</feature>
<dbReference type="GO" id="GO:0006777">
    <property type="term" value="P:Mo-molybdopterin cofactor biosynthetic process"/>
    <property type="evidence" value="ECO:0007669"/>
    <property type="project" value="UniProtKB-UniRule"/>
</dbReference>
<comment type="pathway">
    <text evidence="12">Cofactor biosynthesis; molybdopterin biosynthesis.</text>
</comment>
<evidence type="ECO:0000256" key="1">
    <source>
        <dbReference type="ARBA" id="ARBA00012167"/>
    </source>
</evidence>
<dbReference type="SFLD" id="SFLDG01386">
    <property type="entry name" value="main_SPASM_domain-containing"/>
    <property type="match status" value="1"/>
</dbReference>
<feature type="binding site" evidence="12">
    <location>
        <position position="134"/>
    </location>
    <ligand>
        <name>S-adenosyl-L-methionine</name>
        <dbReference type="ChEBI" id="CHEBI:59789"/>
    </ligand>
</feature>
<feature type="binding site" evidence="12">
    <location>
        <position position="271"/>
    </location>
    <ligand>
        <name>[4Fe-4S] cluster</name>
        <dbReference type="ChEBI" id="CHEBI:49883"/>
        <label>2</label>
        <note>4Fe-4S-substrate</note>
    </ligand>
</feature>
<dbReference type="InterPro" id="IPR006638">
    <property type="entry name" value="Elp3/MiaA/NifB-like_rSAM"/>
</dbReference>
<evidence type="ECO:0000256" key="10">
    <source>
        <dbReference type="ARBA" id="ARBA00023239"/>
    </source>
</evidence>
<comment type="subunit">
    <text evidence="12">Monomer and homodimer.</text>
</comment>
<dbReference type="GO" id="GO:1904047">
    <property type="term" value="F:S-adenosyl-L-methionine binding"/>
    <property type="evidence" value="ECO:0007669"/>
    <property type="project" value="UniProtKB-UniRule"/>
</dbReference>